<feature type="compositionally biased region" description="Basic and acidic residues" evidence="9">
    <location>
        <begin position="363"/>
        <end position="409"/>
    </location>
</feature>
<evidence type="ECO:0000256" key="4">
    <source>
        <dbReference type="ARBA" id="ARBA00022490"/>
    </source>
</evidence>
<feature type="compositionally biased region" description="Polar residues" evidence="9">
    <location>
        <begin position="840"/>
        <end position="849"/>
    </location>
</feature>
<dbReference type="GO" id="GO:0015630">
    <property type="term" value="C:microtubule cytoskeleton"/>
    <property type="evidence" value="ECO:0007669"/>
    <property type="project" value="InterPro"/>
</dbReference>
<dbReference type="Pfam" id="PF05672">
    <property type="entry name" value="MAP7"/>
    <property type="match status" value="1"/>
</dbReference>
<evidence type="ECO:0000256" key="2">
    <source>
        <dbReference type="ARBA" id="ARBA00005483"/>
    </source>
</evidence>
<feature type="compositionally biased region" description="Low complexity" evidence="9">
    <location>
        <begin position="296"/>
        <end position="308"/>
    </location>
</feature>
<dbReference type="InterPro" id="IPR036658">
    <property type="entry name" value="CPI-17_sf"/>
</dbReference>
<keyword evidence="8" id="KW-0650">Protein phosphatase inhibitor</keyword>
<dbReference type="Gene3D" id="1.10.150.220">
    <property type="entry name" value="CPI-17"/>
    <property type="match status" value="2"/>
</dbReference>
<dbReference type="PANTHER" id="PTHR15073:SF1">
    <property type="entry name" value="RETICULOCYTE-BINDING PROTEIN HOMOLOG 2A"/>
    <property type="match status" value="1"/>
</dbReference>
<name>A0A6A4RVS5_SCOMX</name>
<evidence type="ECO:0000256" key="1">
    <source>
        <dbReference type="ARBA" id="ARBA00004245"/>
    </source>
</evidence>
<feature type="compositionally biased region" description="Basic and acidic residues" evidence="9">
    <location>
        <begin position="178"/>
        <end position="187"/>
    </location>
</feature>
<dbReference type="AlphaFoldDB" id="A0A6A4RVS5"/>
<keyword evidence="4" id="KW-0963">Cytoplasm</keyword>
<feature type="region of interest" description="Disordered" evidence="9">
    <location>
        <begin position="527"/>
        <end position="898"/>
    </location>
</feature>
<keyword evidence="5" id="KW-0597">Phosphoprotein</keyword>
<proteinExistence type="inferred from homology"/>
<evidence type="ECO:0000256" key="5">
    <source>
        <dbReference type="ARBA" id="ARBA00022553"/>
    </source>
</evidence>
<dbReference type="GO" id="GO:0004864">
    <property type="term" value="F:protein phosphatase inhibitor activity"/>
    <property type="evidence" value="ECO:0007669"/>
    <property type="project" value="UniProtKB-KW"/>
</dbReference>
<gene>
    <name evidence="10" type="ORF">F2P81_024090</name>
</gene>
<feature type="region of interest" description="Disordered" evidence="9">
    <location>
        <begin position="328"/>
        <end position="347"/>
    </location>
</feature>
<dbReference type="InterPro" id="IPR008025">
    <property type="entry name" value="CPI-17"/>
</dbReference>
<reference evidence="10 11" key="1">
    <citation type="submission" date="2019-06" db="EMBL/GenBank/DDBJ databases">
        <title>Draft genomes of female and male turbot (Scophthalmus maximus).</title>
        <authorList>
            <person name="Xu H."/>
            <person name="Xu X.-W."/>
            <person name="Shao C."/>
            <person name="Chen S."/>
        </authorList>
    </citation>
    <scope>NUCLEOTIDE SEQUENCE [LARGE SCALE GENOMIC DNA]</scope>
    <source>
        <strain evidence="10">Ysfricsl-2016a</strain>
        <tissue evidence="10">Blood</tissue>
    </source>
</reference>
<evidence type="ECO:0000256" key="9">
    <source>
        <dbReference type="SAM" id="MobiDB-lite"/>
    </source>
</evidence>
<dbReference type="EMBL" id="VEVO01000022">
    <property type="protein sequence ID" value="KAF0023460.1"/>
    <property type="molecule type" value="Genomic_DNA"/>
</dbReference>
<evidence type="ECO:0000256" key="8">
    <source>
        <dbReference type="ARBA" id="ARBA00023272"/>
    </source>
</evidence>
<evidence type="ECO:0000256" key="7">
    <source>
        <dbReference type="ARBA" id="ARBA00023212"/>
    </source>
</evidence>
<evidence type="ECO:0000313" key="10">
    <source>
        <dbReference type="EMBL" id="KAF0023460.1"/>
    </source>
</evidence>
<feature type="compositionally biased region" description="Low complexity" evidence="9">
    <location>
        <begin position="826"/>
        <end position="839"/>
    </location>
</feature>
<keyword evidence="7" id="KW-0206">Cytoskeleton</keyword>
<dbReference type="GO" id="GO:0005737">
    <property type="term" value="C:cytoplasm"/>
    <property type="evidence" value="ECO:0007669"/>
    <property type="project" value="InterPro"/>
</dbReference>
<dbReference type="GO" id="GO:0000226">
    <property type="term" value="P:microtubule cytoskeleton organization"/>
    <property type="evidence" value="ECO:0007669"/>
    <property type="project" value="InterPro"/>
</dbReference>
<feature type="compositionally biased region" description="Low complexity" evidence="9">
    <location>
        <begin position="967"/>
        <end position="980"/>
    </location>
</feature>
<feature type="region of interest" description="Disordered" evidence="9">
    <location>
        <begin position="260"/>
        <end position="317"/>
    </location>
</feature>
<dbReference type="InterPro" id="IPR008604">
    <property type="entry name" value="MAP7_fam"/>
</dbReference>
<dbReference type="PANTHER" id="PTHR15073">
    <property type="entry name" value="MICROTUBULE-ASSOCIATED PROTEIN"/>
    <property type="match status" value="1"/>
</dbReference>
<sequence>MSAASTETSAPLPTAGSRVFFQGATGVGCAGAGPIAGDDPVQKRQGKVTVKYDRKELRKRLVLEEWIIEQLSELYDCEVSGAPVADASWKPHGDSLLFNVLVRPADVTCLCFSRSLTKSLFMFQEEEMPEVEIDIDDLLEVTSDDERASKLQHVSMLARSPGVVPHLSGGGCPPGLRRGRDRDRDRDQDEDQDEDQVPRAPASDPSQLTSGGNGGPGWQRRISSRVPREALYQYRLTLHRWILAEYLNNAAALCYTSSHSQYKSEDDTVSSTTRRSSSGSGQTYTPTQTPIPTPTPSRTNTSNSPSNNAAIKTDSLLFNKIDERQKLARERREEREKQNAVKEAQWQAREERARQHYEKHLEERKRRLEEQRTKEEKRRVAVEEKRRQKLEDDRVRHEAVMRRTLERSQKTRPKPNRWSWGGALPTNTPGTPADGDRRSVSTMNLSKHADPVITKRLSYSSATLLHSPDRGLRRLPLTPWESNVVNRLQQPTHSYLARSRSAMSLSGEQTVSCHPMGSMSFKALQAQPLPHCRSQERSLSRQTAPSSSTAPRRRTTGTTQQQPKDRDNVRKSWSNLSLPLAPILTFPPSKRSFSPGKKNSKVTAPSPGRPPQKTTGRPPTPKLLKSPGAEDPGNLRPVRITPEIPHSPTPNRAQEEEQGQAVNPPQHRPQPLGQNNTSSERTPAAPTASSESISSPPAHKPSAGTTDPEEASRILAEKRRLAREQSKKEEEERKLQEEQARLAKEEMARRKAEERAKREEEAQRQAEERRRKEEEEERKAEEDRVEKEREEAERLQKQRLDEIMKRTRRSDAAEKKVIPSRNGDDAASAAPSAVTVSPAHNSNGNSRQPEPNPNPSPAALSHPDQRENGEFEEVIVLPSHSRLSPPEGEEQQQQQQQERVPIIAFRENGLLKPLAGLEDISAQQGPVRPNRKEIYGQIICILLVNCWFLPASKGLQKRNDKKYSAHTSTNTTTNKQKNTSPAKIGETFPTHSEKGGPFEVKHKV</sequence>
<keyword evidence="6" id="KW-0175">Coiled coil</keyword>
<comment type="similarity">
    <text evidence="2">Belongs to the PP1 inhibitor family.</text>
</comment>
<feature type="compositionally biased region" description="Basic and acidic residues" evidence="9">
    <location>
        <begin position="991"/>
        <end position="1004"/>
    </location>
</feature>
<comment type="caution">
    <text evidence="10">The sequence shown here is derived from an EMBL/GenBank/DDBJ whole genome shotgun (WGS) entry which is preliminary data.</text>
</comment>
<feature type="region of interest" description="Disordered" evidence="9">
    <location>
        <begin position="363"/>
        <end position="436"/>
    </location>
</feature>
<feature type="compositionally biased region" description="Basic and acidic residues" evidence="9">
    <location>
        <begin position="328"/>
        <end position="340"/>
    </location>
</feature>
<feature type="region of interest" description="Disordered" evidence="9">
    <location>
        <begin position="957"/>
        <end position="1004"/>
    </location>
</feature>
<dbReference type="Proteomes" id="UP000438429">
    <property type="component" value="Unassembled WGS sequence"/>
</dbReference>
<protein>
    <recommendedName>
        <fullName evidence="12">Ensconsin</fullName>
    </recommendedName>
</protein>
<feature type="compositionally biased region" description="Polar residues" evidence="9">
    <location>
        <begin position="672"/>
        <end position="695"/>
    </location>
</feature>
<evidence type="ECO:0000256" key="6">
    <source>
        <dbReference type="ARBA" id="ARBA00023054"/>
    </source>
</evidence>
<feature type="region of interest" description="Disordered" evidence="9">
    <location>
        <begin position="161"/>
        <end position="221"/>
    </location>
</feature>
<dbReference type="SUPFAM" id="SSF81790">
    <property type="entry name" value="Myosin phosphatase inhibitor 17kDa protein, CPI-17"/>
    <property type="match status" value="1"/>
</dbReference>
<feature type="compositionally biased region" description="Low complexity" evidence="9">
    <location>
        <begin position="543"/>
        <end position="562"/>
    </location>
</feature>
<feature type="compositionally biased region" description="Low complexity" evidence="9">
    <location>
        <begin position="270"/>
        <end position="288"/>
    </location>
</feature>
<feature type="compositionally biased region" description="Basic and acidic residues" evidence="9">
    <location>
        <begin position="710"/>
        <end position="817"/>
    </location>
</feature>
<evidence type="ECO:0000256" key="3">
    <source>
        <dbReference type="ARBA" id="ARBA00007525"/>
    </source>
</evidence>
<dbReference type="Pfam" id="PF05361">
    <property type="entry name" value="PP1_inhibitor"/>
    <property type="match status" value="2"/>
</dbReference>
<evidence type="ECO:0000313" key="11">
    <source>
        <dbReference type="Proteomes" id="UP000438429"/>
    </source>
</evidence>
<comment type="similarity">
    <text evidence="3">Belongs to the MAP7 family.</text>
</comment>
<comment type="subcellular location">
    <subcellularLocation>
        <location evidence="1">Cytoplasm</location>
        <location evidence="1">Cytoskeleton</location>
    </subcellularLocation>
</comment>
<accession>A0A6A4RVS5</accession>
<evidence type="ECO:0008006" key="12">
    <source>
        <dbReference type="Google" id="ProtNLM"/>
    </source>
</evidence>
<dbReference type="InterPro" id="IPR051483">
    <property type="entry name" value="MAP7_domain-containing"/>
</dbReference>
<organism evidence="10 11">
    <name type="scientific">Scophthalmus maximus</name>
    <name type="common">Turbot</name>
    <name type="synonym">Psetta maxima</name>
    <dbReference type="NCBI Taxonomy" id="52904"/>
    <lineage>
        <taxon>Eukaryota</taxon>
        <taxon>Metazoa</taxon>
        <taxon>Chordata</taxon>
        <taxon>Craniata</taxon>
        <taxon>Vertebrata</taxon>
        <taxon>Euteleostomi</taxon>
        <taxon>Actinopterygii</taxon>
        <taxon>Neopterygii</taxon>
        <taxon>Teleostei</taxon>
        <taxon>Neoteleostei</taxon>
        <taxon>Acanthomorphata</taxon>
        <taxon>Carangaria</taxon>
        <taxon>Pleuronectiformes</taxon>
        <taxon>Pleuronectoidei</taxon>
        <taxon>Scophthalmidae</taxon>
        <taxon>Scophthalmus</taxon>
    </lineage>
</organism>